<keyword evidence="9" id="KW-1185">Reference proteome</keyword>
<dbReference type="EMBL" id="JABBYC010000123">
    <property type="protein sequence ID" value="MBL0888943.1"/>
    <property type="molecule type" value="Genomic_DNA"/>
</dbReference>
<keyword evidence="4 6" id="KW-0238">DNA-binding</keyword>
<evidence type="ECO:0000256" key="3">
    <source>
        <dbReference type="ARBA" id="ARBA00022578"/>
    </source>
</evidence>
<protein>
    <recommendedName>
        <fullName evidence="6">Mutator family transposase</fullName>
    </recommendedName>
</protein>
<feature type="region of interest" description="Disordered" evidence="7">
    <location>
        <begin position="395"/>
        <end position="420"/>
    </location>
</feature>
<evidence type="ECO:0000256" key="4">
    <source>
        <dbReference type="ARBA" id="ARBA00023125"/>
    </source>
</evidence>
<dbReference type="Pfam" id="PF00872">
    <property type="entry name" value="Transposase_mut"/>
    <property type="match status" value="1"/>
</dbReference>
<evidence type="ECO:0000256" key="7">
    <source>
        <dbReference type="SAM" id="MobiDB-lite"/>
    </source>
</evidence>
<comment type="caution">
    <text evidence="8">The sequence shown here is derived from an EMBL/GenBank/DDBJ whole genome shotgun (WGS) entry which is preliminary data.</text>
</comment>
<dbReference type="InterPro" id="IPR001207">
    <property type="entry name" value="Transposase_mutator"/>
</dbReference>
<name>A0ABS1LSF6_9MICO</name>
<evidence type="ECO:0000313" key="9">
    <source>
        <dbReference type="Proteomes" id="UP000675409"/>
    </source>
</evidence>
<accession>A0ABS1LSF6</accession>
<comment type="function">
    <text evidence="1 6">Required for the transposition of the insertion element.</text>
</comment>
<sequence>MTASHIVDPAGVLGEALAEASPDLMRHLLSTMIDALLSAEADAVCGAEYGRASSERVNSRNGYRHRDLDTRVGTIDVAVPKLRQGSYYPDWLMDRRKRAEKAMIAVVADCYLAGVSTRRMDKLVGTLGITSLSKSQVSRMAKDLDEQVAAFRTRRLDESGPFTFLAADALSMKLREDGRVTSAMVLVVTGVNADGHREVLGLRVATSETKTAWNALFADLVARGLDGVLLVTSDAHPGLVDAIGANLPGAAWQRCRTHYAKNLMDTCPKTQWPAVKAMLHSIYDQLDAASVNAQFDKLLDTVAATLPGVHDHLDAARADLLAFTTFPREIWRQIWSNNPNERLNREIRRRTDVVGIFPDRDAIIRLVGAVLAEQHDEWAEARRYLGLDVIARSRQPQTTPEDTTTAITTNSDQPVLPTAA</sequence>
<proteinExistence type="inferred from homology"/>
<dbReference type="Proteomes" id="UP000675409">
    <property type="component" value="Unassembled WGS sequence"/>
</dbReference>
<evidence type="ECO:0000256" key="1">
    <source>
        <dbReference type="ARBA" id="ARBA00002190"/>
    </source>
</evidence>
<evidence type="ECO:0000256" key="2">
    <source>
        <dbReference type="ARBA" id="ARBA00010961"/>
    </source>
</evidence>
<keyword evidence="6" id="KW-0814">Transposable element</keyword>
<feature type="compositionally biased region" description="Low complexity" evidence="7">
    <location>
        <begin position="398"/>
        <end position="409"/>
    </location>
</feature>
<gene>
    <name evidence="8" type="ORF">HGK34_22185</name>
</gene>
<dbReference type="NCBIfam" id="NF033543">
    <property type="entry name" value="transpos_IS256"/>
    <property type="match status" value="1"/>
</dbReference>
<dbReference type="PANTHER" id="PTHR33217">
    <property type="entry name" value="TRANSPOSASE FOR INSERTION SEQUENCE ELEMENT IS1081"/>
    <property type="match status" value="1"/>
</dbReference>
<dbReference type="RefSeq" id="WP_201851587.1">
    <property type="nucleotide sequence ID" value="NZ_JABBYC010000123.1"/>
</dbReference>
<evidence type="ECO:0000256" key="6">
    <source>
        <dbReference type="RuleBase" id="RU365089"/>
    </source>
</evidence>
<reference evidence="8 9" key="1">
    <citation type="journal article" date="2021" name="Arch. Microbiol.">
        <title>Myceligenerans indicum sp. nov., an actinobacterium isolated from mangrove sediment of Sundarbans, India.</title>
        <authorList>
            <person name="Asha K."/>
            <person name="Bhadury P."/>
        </authorList>
    </citation>
    <scope>NUCLEOTIDE SEQUENCE [LARGE SCALE GENOMIC DNA]</scope>
    <source>
        <strain evidence="8 9">I2</strain>
    </source>
</reference>
<organism evidence="8 9">
    <name type="scientific">Myceligenerans indicum</name>
    <dbReference type="NCBI Taxonomy" id="2593663"/>
    <lineage>
        <taxon>Bacteria</taxon>
        <taxon>Bacillati</taxon>
        <taxon>Actinomycetota</taxon>
        <taxon>Actinomycetes</taxon>
        <taxon>Micrococcales</taxon>
        <taxon>Promicromonosporaceae</taxon>
        <taxon>Myceligenerans</taxon>
    </lineage>
</organism>
<evidence type="ECO:0000313" key="8">
    <source>
        <dbReference type="EMBL" id="MBL0888943.1"/>
    </source>
</evidence>
<comment type="similarity">
    <text evidence="2 6">Belongs to the transposase mutator family.</text>
</comment>
<keyword evidence="5 6" id="KW-0233">DNA recombination</keyword>
<dbReference type="PANTHER" id="PTHR33217:SF7">
    <property type="entry name" value="TRANSPOSASE FOR INSERTION SEQUENCE ELEMENT IS1081"/>
    <property type="match status" value="1"/>
</dbReference>
<keyword evidence="3 6" id="KW-0815">Transposition</keyword>
<evidence type="ECO:0000256" key="5">
    <source>
        <dbReference type="ARBA" id="ARBA00023172"/>
    </source>
</evidence>